<sequence length="129" mass="15208">MENMQNFIGWIIIIFGVLQIILFFKIWIMTDDVTKIKNTIQANGYPNGISPAKFELAMGNIEKAKELATREFISDIYKIYSNVLKSENEEYVKRFNVIEQEYRAKFDNISSFIDFEKFSTYDKAQKIFC</sequence>
<keyword evidence="1" id="KW-0472">Membrane</keyword>
<proteinExistence type="predicted"/>
<gene>
    <name evidence="2" type="ORF">BcellWH2_00786</name>
</gene>
<protein>
    <submittedName>
        <fullName evidence="2">Uncharacterized protein</fullName>
    </submittedName>
</protein>
<dbReference type="KEGG" id="bcel:BcellWH2_00786"/>
<organism evidence="2 3">
    <name type="scientific">Bacteroides cellulosilyticus</name>
    <dbReference type="NCBI Taxonomy" id="246787"/>
    <lineage>
        <taxon>Bacteria</taxon>
        <taxon>Pseudomonadati</taxon>
        <taxon>Bacteroidota</taxon>
        <taxon>Bacteroidia</taxon>
        <taxon>Bacteroidales</taxon>
        <taxon>Bacteroidaceae</taxon>
        <taxon>Bacteroides</taxon>
    </lineage>
</organism>
<keyword evidence="1" id="KW-0812">Transmembrane</keyword>
<evidence type="ECO:0000256" key="1">
    <source>
        <dbReference type="SAM" id="Phobius"/>
    </source>
</evidence>
<dbReference type="EMBL" id="CP012801">
    <property type="protein sequence ID" value="ALJ58049.1"/>
    <property type="molecule type" value="Genomic_DNA"/>
</dbReference>
<evidence type="ECO:0000313" key="2">
    <source>
        <dbReference type="EMBL" id="ALJ58049.1"/>
    </source>
</evidence>
<dbReference type="Proteomes" id="UP000061809">
    <property type="component" value="Chromosome"/>
</dbReference>
<dbReference type="AlphaFoldDB" id="A0A0P0GLP4"/>
<keyword evidence="1" id="KW-1133">Transmembrane helix</keyword>
<feature type="transmembrane region" description="Helical" evidence="1">
    <location>
        <begin position="7"/>
        <end position="28"/>
    </location>
</feature>
<accession>A0A0P0GLP4</accession>
<evidence type="ECO:0000313" key="3">
    <source>
        <dbReference type="Proteomes" id="UP000061809"/>
    </source>
</evidence>
<dbReference type="PATRIC" id="fig|246787.4.peg.811"/>
<name>A0A0P0GLP4_9BACE</name>
<dbReference type="RefSeq" id="WP_033160766.1">
    <property type="nucleotide sequence ID" value="NZ_CP012801.1"/>
</dbReference>
<reference evidence="2 3" key="1">
    <citation type="journal article" date="2015" name="Science">
        <title>Genetic determinants of in vivo fitness and diet responsiveness in multiple human gut Bacteroides.</title>
        <authorList>
            <person name="Wu M."/>
            <person name="McNulty N.P."/>
            <person name="Rodionov D.A."/>
            <person name="Khoroshkin M.S."/>
            <person name="Griffin N.W."/>
            <person name="Cheng J."/>
            <person name="Latreille P."/>
            <person name="Kerstetter R.A."/>
            <person name="Terrapon N."/>
            <person name="Henrissat B."/>
            <person name="Osterman A.L."/>
            <person name="Gordon J.I."/>
        </authorList>
    </citation>
    <scope>NUCLEOTIDE SEQUENCE [LARGE SCALE GENOMIC DNA]</scope>
    <source>
        <strain evidence="2 3">WH2</strain>
    </source>
</reference>